<gene>
    <name evidence="1" type="ORF">SDC9_148579</name>
</gene>
<evidence type="ECO:0000313" key="1">
    <source>
        <dbReference type="EMBL" id="MPN01370.1"/>
    </source>
</evidence>
<sequence>MGRVQKMVCELDIVLIIEYVQCRYYLFVTYILATERNRLVKKSQSIPHCPICFLGYYVKGFNVNCHTLFKGNLLKVSYNILHGDSVEVIGLTS</sequence>
<dbReference type="AlphaFoldDB" id="A0A645EJ64"/>
<reference evidence="1" key="1">
    <citation type="submission" date="2019-08" db="EMBL/GenBank/DDBJ databases">
        <authorList>
            <person name="Kucharzyk K."/>
            <person name="Murdoch R.W."/>
            <person name="Higgins S."/>
            <person name="Loffler F."/>
        </authorList>
    </citation>
    <scope>NUCLEOTIDE SEQUENCE</scope>
</reference>
<organism evidence="1">
    <name type="scientific">bioreactor metagenome</name>
    <dbReference type="NCBI Taxonomy" id="1076179"/>
    <lineage>
        <taxon>unclassified sequences</taxon>
        <taxon>metagenomes</taxon>
        <taxon>ecological metagenomes</taxon>
    </lineage>
</organism>
<protein>
    <submittedName>
        <fullName evidence="1">Uncharacterized protein</fullName>
    </submittedName>
</protein>
<accession>A0A645EJ64</accession>
<name>A0A645EJ64_9ZZZZ</name>
<proteinExistence type="predicted"/>
<comment type="caution">
    <text evidence="1">The sequence shown here is derived from an EMBL/GenBank/DDBJ whole genome shotgun (WGS) entry which is preliminary data.</text>
</comment>
<dbReference type="EMBL" id="VSSQ01047390">
    <property type="protein sequence ID" value="MPN01370.1"/>
    <property type="molecule type" value="Genomic_DNA"/>
</dbReference>